<comment type="similarity">
    <text evidence="1">Belongs to the acetyltransferase family. RimI subfamily.</text>
</comment>
<dbReference type="PANTHER" id="PTHR43420:SF44">
    <property type="entry name" value="ACETYLTRANSFERASE YPEA"/>
    <property type="match status" value="1"/>
</dbReference>
<dbReference type="PATRIC" id="fig|1423813.3.peg.551"/>
<dbReference type="InterPro" id="IPR016181">
    <property type="entry name" value="Acyl_CoA_acyltransferase"/>
</dbReference>
<dbReference type="EMBL" id="AYYY01000063">
    <property type="protein sequence ID" value="KRM60452.1"/>
    <property type="molecule type" value="Genomic_DNA"/>
</dbReference>
<dbReference type="GO" id="GO:0008080">
    <property type="term" value="F:N-acetyltransferase activity"/>
    <property type="evidence" value="ECO:0007669"/>
    <property type="project" value="InterPro"/>
</dbReference>
<evidence type="ECO:0000256" key="1">
    <source>
        <dbReference type="ARBA" id="ARBA00005395"/>
    </source>
</evidence>
<dbReference type="InterPro" id="IPR050680">
    <property type="entry name" value="YpeA/RimI_acetyltransf"/>
</dbReference>
<dbReference type="Gene3D" id="3.40.630.30">
    <property type="match status" value="1"/>
</dbReference>
<protein>
    <submittedName>
        <fullName evidence="6">Ribosomal-protein-alanine acetyltransferase</fullName>
    </submittedName>
</protein>
<dbReference type="RefSeq" id="WP_057780527.1">
    <property type="nucleotide sequence ID" value="NZ_AYYY01000063.1"/>
</dbReference>
<comment type="caution">
    <text evidence="6">The sequence shown here is derived from an EMBL/GenBank/DDBJ whole genome shotgun (WGS) entry which is preliminary data.</text>
</comment>
<dbReference type="PROSITE" id="PS51186">
    <property type="entry name" value="GNAT"/>
    <property type="match status" value="1"/>
</dbReference>
<evidence type="ECO:0000256" key="3">
    <source>
        <dbReference type="ARBA" id="ARBA00022679"/>
    </source>
</evidence>
<sequence>MFEKFKQWFLNNQRQQQRQKIADVMRFKNAVEKINGETYFIAHAQITDIPEILQVEQQVYGATPWNESAFSQEIRRTKDRLYLVVRKNDRLVAFAGCSFSYTKNEAHITNIAVVPEFQSHGIGRFLIRKMMRKAVLLDMEVMSLEVRISNVDAQRLYKKMGFLPGKVKKNYYFGDREDALDMQLNLNYLKGNE</sequence>
<dbReference type="AlphaFoldDB" id="A0A0R2A4J0"/>
<keyword evidence="2" id="KW-0963">Cytoplasm</keyword>
<gene>
    <name evidence="6" type="ORF">FC26_GL000540</name>
</gene>
<evidence type="ECO:0000313" key="6">
    <source>
        <dbReference type="EMBL" id="KRM60452.1"/>
    </source>
</evidence>
<keyword evidence="7" id="KW-1185">Reference proteome</keyword>
<dbReference type="CDD" id="cd04301">
    <property type="entry name" value="NAT_SF"/>
    <property type="match status" value="1"/>
</dbReference>
<dbReference type="InterPro" id="IPR006464">
    <property type="entry name" value="AcTrfase_RimI/Ard1"/>
</dbReference>
<dbReference type="PANTHER" id="PTHR43420">
    <property type="entry name" value="ACETYLTRANSFERASE"/>
    <property type="match status" value="1"/>
</dbReference>
<keyword evidence="4" id="KW-0012">Acyltransferase</keyword>
<evidence type="ECO:0000256" key="4">
    <source>
        <dbReference type="ARBA" id="ARBA00023315"/>
    </source>
</evidence>
<dbReference type="STRING" id="1423813.FC26_GL000540"/>
<feature type="domain" description="N-acetyltransferase" evidence="5">
    <location>
        <begin position="39"/>
        <end position="187"/>
    </location>
</feature>
<accession>A0A0R2A4J0</accession>
<dbReference type="OrthoDB" id="9794566at2"/>
<organism evidence="6 7">
    <name type="scientific">Paucilactobacillus vaccinostercus DSM 20634</name>
    <dbReference type="NCBI Taxonomy" id="1423813"/>
    <lineage>
        <taxon>Bacteria</taxon>
        <taxon>Bacillati</taxon>
        <taxon>Bacillota</taxon>
        <taxon>Bacilli</taxon>
        <taxon>Lactobacillales</taxon>
        <taxon>Lactobacillaceae</taxon>
        <taxon>Paucilactobacillus</taxon>
    </lineage>
</organism>
<proteinExistence type="inferred from homology"/>
<evidence type="ECO:0000313" key="7">
    <source>
        <dbReference type="Proteomes" id="UP000051733"/>
    </source>
</evidence>
<reference evidence="6 7" key="1">
    <citation type="journal article" date="2015" name="Genome Announc.">
        <title>Expanding the biotechnology potential of lactobacilli through comparative genomics of 213 strains and associated genera.</title>
        <authorList>
            <person name="Sun Z."/>
            <person name="Harris H.M."/>
            <person name="McCann A."/>
            <person name="Guo C."/>
            <person name="Argimon S."/>
            <person name="Zhang W."/>
            <person name="Yang X."/>
            <person name="Jeffery I.B."/>
            <person name="Cooney J.C."/>
            <person name="Kagawa T.F."/>
            <person name="Liu W."/>
            <person name="Song Y."/>
            <person name="Salvetti E."/>
            <person name="Wrobel A."/>
            <person name="Rasinkangas P."/>
            <person name="Parkhill J."/>
            <person name="Rea M.C."/>
            <person name="O'Sullivan O."/>
            <person name="Ritari J."/>
            <person name="Douillard F.P."/>
            <person name="Paul Ross R."/>
            <person name="Yang R."/>
            <person name="Briner A.E."/>
            <person name="Felis G.E."/>
            <person name="de Vos W.M."/>
            <person name="Barrangou R."/>
            <person name="Klaenhammer T.R."/>
            <person name="Caufield P.W."/>
            <person name="Cui Y."/>
            <person name="Zhang H."/>
            <person name="O'Toole P.W."/>
        </authorList>
    </citation>
    <scope>NUCLEOTIDE SEQUENCE [LARGE SCALE GENOMIC DNA]</scope>
    <source>
        <strain evidence="6 7">DSM 20634</strain>
    </source>
</reference>
<dbReference type="InterPro" id="IPR000182">
    <property type="entry name" value="GNAT_dom"/>
</dbReference>
<name>A0A0R2A4J0_9LACO</name>
<dbReference type="Proteomes" id="UP000051733">
    <property type="component" value="Unassembled WGS sequence"/>
</dbReference>
<dbReference type="SUPFAM" id="SSF55729">
    <property type="entry name" value="Acyl-CoA N-acyltransferases (Nat)"/>
    <property type="match status" value="1"/>
</dbReference>
<keyword evidence="3 6" id="KW-0808">Transferase</keyword>
<evidence type="ECO:0000256" key="2">
    <source>
        <dbReference type="ARBA" id="ARBA00022490"/>
    </source>
</evidence>
<dbReference type="Pfam" id="PF00583">
    <property type="entry name" value="Acetyltransf_1"/>
    <property type="match status" value="1"/>
</dbReference>
<evidence type="ECO:0000259" key="5">
    <source>
        <dbReference type="PROSITE" id="PS51186"/>
    </source>
</evidence>
<dbReference type="NCBIfam" id="TIGR01575">
    <property type="entry name" value="rimI"/>
    <property type="match status" value="1"/>
</dbReference>